<accession>A0AAN9LNX5</accession>
<keyword evidence="2" id="KW-1185">Reference proteome</keyword>
<protein>
    <submittedName>
        <fullName evidence="1">Uncharacterized protein</fullName>
    </submittedName>
</protein>
<dbReference type="Proteomes" id="UP001367508">
    <property type="component" value="Unassembled WGS sequence"/>
</dbReference>
<dbReference type="EMBL" id="JAYMYQ010000004">
    <property type="protein sequence ID" value="KAK7339419.1"/>
    <property type="molecule type" value="Genomic_DNA"/>
</dbReference>
<dbReference type="AlphaFoldDB" id="A0AAN9LNX5"/>
<organism evidence="1 2">
    <name type="scientific">Canavalia gladiata</name>
    <name type="common">Sword bean</name>
    <name type="synonym">Dolichos gladiatus</name>
    <dbReference type="NCBI Taxonomy" id="3824"/>
    <lineage>
        <taxon>Eukaryota</taxon>
        <taxon>Viridiplantae</taxon>
        <taxon>Streptophyta</taxon>
        <taxon>Embryophyta</taxon>
        <taxon>Tracheophyta</taxon>
        <taxon>Spermatophyta</taxon>
        <taxon>Magnoliopsida</taxon>
        <taxon>eudicotyledons</taxon>
        <taxon>Gunneridae</taxon>
        <taxon>Pentapetalae</taxon>
        <taxon>rosids</taxon>
        <taxon>fabids</taxon>
        <taxon>Fabales</taxon>
        <taxon>Fabaceae</taxon>
        <taxon>Papilionoideae</taxon>
        <taxon>50 kb inversion clade</taxon>
        <taxon>NPAAA clade</taxon>
        <taxon>indigoferoid/millettioid clade</taxon>
        <taxon>Phaseoleae</taxon>
        <taxon>Canavalia</taxon>
    </lineage>
</organism>
<gene>
    <name evidence="1" type="ORF">VNO77_20084</name>
</gene>
<sequence length="101" mass="11896">MVTNSSGTYRIKENCTNLSKKMMSLAWRFRTHGLILEVSVQSAMSIDKTKRKFLKPYMEYGFRRSHPSFLDPLNVTRPSLVFPFRQPEQDSYVPSFRTKQQ</sequence>
<name>A0AAN9LNX5_CANGL</name>
<comment type="caution">
    <text evidence="1">The sequence shown here is derived from an EMBL/GenBank/DDBJ whole genome shotgun (WGS) entry which is preliminary data.</text>
</comment>
<evidence type="ECO:0000313" key="1">
    <source>
        <dbReference type="EMBL" id="KAK7339419.1"/>
    </source>
</evidence>
<reference evidence="1 2" key="1">
    <citation type="submission" date="2024-01" db="EMBL/GenBank/DDBJ databases">
        <title>The genomes of 5 underutilized Papilionoideae crops provide insights into root nodulation and disease resistanc.</title>
        <authorList>
            <person name="Jiang F."/>
        </authorList>
    </citation>
    <scope>NUCLEOTIDE SEQUENCE [LARGE SCALE GENOMIC DNA]</scope>
    <source>
        <strain evidence="1">LVBAO_FW01</strain>
        <tissue evidence="1">Leaves</tissue>
    </source>
</reference>
<proteinExistence type="predicted"/>
<evidence type="ECO:0000313" key="2">
    <source>
        <dbReference type="Proteomes" id="UP001367508"/>
    </source>
</evidence>